<evidence type="ECO:0000256" key="2">
    <source>
        <dbReference type="ARBA" id="ARBA00022862"/>
    </source>
</evidence>
<dbReference type="AlphaFoldDB" id="A0A8J9UA85"/>
<protein>
    <recommendedName>
        <fullName evidence="7">Thioredoxin domain-containing protein</fullName>
    </recommendedName>
</protein>
<evidence type="ECO:0000313" key="9">
    <source>
        <dbReference type="Proteomes" id="UP000838878"/>
    </source>
</evidence>
<keyword evidence="3" id="KW-0560">Oxidoreductase</keyword>
<comment type="similarity">
    <text evidence="5">Belongs to the peroxiredoxin family. Prx6 subfamily.</text>
</comment>
<dbReference type="PANTHER" id="PTHR43503">
    <property type="entry name" value="MCG48959-RELATED"/>
    <property type="match status" value="1"/>
</dbReference>
<keyword evidence="1" id="KW-0575">Peroxidase</keyword>
<dbReference type="GO" id="GO:0005739">
    <property type="term" value="C:mitochondrion"/>
    <property type="evidence" value="ECO:0007669"/>
    <property type="project" value="TreeGrafter"/>
</dbReference>
<dbReference type="FunFam" id="3.40.30.10:FF:000011">
    <property type="entry name" value="Peroxiredoxin PRX1"/>
    <property type="match status" value="1"/>
</dbReference>
<evidence type="ECO:0000256" key="3">
    <source>
        <dbReference type="ARBA" id="ARBA00023002"/>
    </source>
</evidence>
<dbReference type="InterPro" id="IPR000866">
    <property type="entry name" value="AhpC/TSA"/>
</dbReference>
<dbReference type="GO" id="GO:0004601">
    <property type="term" value="F:peroxidase activity"/>
    <property type="evidence" value="ECO:0007669"/>
    <property type="project" value="UniProtKB-KW"/>
</dbReference>
<evidence type="ECO:0000256" key="5">
    <source>
        <dbReference type="ARBA" id="ARBA00025719"/>
    </source>
</evidence>
<keyword evidence="9" id="KW-1185">Reference proteome</keyword>
<feature type="active site" description="Cysteine sulfenic acid (-SOH) intermediate; for peroxidase activity" evidence="6">
    <location>
        <position position="45"/>
    </location>
</feature>
<accession>A0A8J9UA85</accession>
<dbReference type="Pfam" id="PF00578">
    <property type="entry name" value="AhpC-TSA"/>
    <property type="match status" value="1"/>
</dbReference>
<organism evidence="8 9">
    <name type="scientific">Brenthis ino</name>
    <name type="common">lesser marbled fritillary</name>
    <dbReference type="NCBI Taxonomy" id="405034"/>
    <lineage>
        <taxon>Eukaryota</taxon>
        <taxon>Metazoa</taxon>
        <taxon>Ecdysozoa</taxon>
        <taxon>Arthropoda</taxon>
        <taxon>Hexapoda</taxon>
        <taxon>Insecta</taxon>
        <taxon>Pterygota</taxon>
        <taxon>Neoptera</taxon>
        <taxon>Endopterygota</taxon>
        <taxon>Lepidoptera</taxon>
        <taxon>Glossata</taxon>
        <taxon>Ditrysia</taxon>
        <taxon>Papilionoidea</taxon>
        <taxon>Nymphalidae</taxon>
        <taxon>Heliconiinae</taxon>
        <taxon>Argynnini</taxon>
        <taxon>Brenthis</taxon>
    </lineage>
</organism>
<dbReference type="Gene3D" id="3.40.30.10">
    <property type="entry name" value="Glutaredoxin"/>
    <property type="match status" value="1"/>
</dbReference>
<gene>
    <name evidence="8" type="ORF">BINO364_LOCUS3283</name>
</gene>
<keyword evidence="2" id="KW-0049">Antioxidant</keyword>
<evidence type="ECO:0000256" key="4">
    <source>
        <dbReference type="ARBA" id="ARBA00023284"/>
    </source>
</evidence>
<dbReference type="InterPro" id="IPR024706">
    <property type="entry name" value="Peroxiredoxin_AhpC-typ"/>
</dbReference>
<dbReference type="Proteomes" id="UP000838878">
    <property type="component" value="Chromosome 11"/>
</dbReference>
<dbReference type="PANTHER" id="PTHR43503:SF4">
    <property type="entry name" value="PEROXIREDOXIN-6"/>
    <property type="match status" value="1"/>
</dbReference>
<dbReference type="GO" id="GO:0045454">
    <property type="term" value="P:cell redox homeostasis"/>
    <property type="evidence" value="ECO:0007669"/>
    <property type="project" value="TreeGrafter"/>
</dbReference>
<dbReference type="SUPFAM" id="SSF52833">
    <property type="entry name" value="Thioredoxin-like"/>
    <property type="match status" value="1"/>
</dbReference>
<dbReference type="PIRSF" id="PIRSF000239">
    <property type="entry name" value="AHPC"/>
    <property type="match status" value="1"/>
</dbReference>
<dbReference type="InterPro" id="IPR013766">
    <property type="entry name" value="Thioredoxin_domain"/>
</dbReference>
<feature type="non-terminal residue" evidence="8">
    <location>
        <position position="156"/>
    </location>
</feature>
<dbReference type="GO" id="GO:0005829">
    <property type="term" value="C:cytosol"/>
    <property type="evidence" value="ECO:0007669"/>
    <property type="project" value="TreeGrafter"/>
</dbReference>
<feature type="domain" description="Thioredoxin" evidence="7">
    <location>
        <begin position="3"/>
        <end position="156"/>
    </location>
</feature>
<dbReference type="OrthoDB" id="2996783at2759"/>
<evidence type="ECO:0000313" key="8">
    <source>
        <dbReference type="EMBL" id="CAH0716527.1"/>
    </source>
</evidence>
<keyword evidence="4" id="KW-0676">Redox-active center</keyword>
<evidence type="ECO:0000259" key="7">
    <source>
        <dbReference type="PROSITE" id="PS51352"/>
    </source>
</evidence>
<evidence type="ECO:0000256" key="1">
    <source>
        <dbReference type="ARBA" id="ARBA00022559"/>
    </source>
</evidence>
<proteinExistence type="inferred from homology"/>
<dbReference type="EMBL" id="OV170231">
    <property type="protein sequence ID" value="CAH0716527.1"/>
    <property type="molecule type" value="Genomic_DNA"/>
</dbReference>
<dbReference type="InterPro" id="IPR036249">
    <property type="entry name" value="Thioredoxin-like_sf"/>
</dbReference>
<dbReference type="PROSITE" id="PS51352">
    <property type="entry name" value="THIOREDOXIN_2"/>
    <property type="match status" value="1"/>
</dbReference>
<evidence type="ECO:0000256" key="6">
    <source>
        <dbReference type="PIRSR" id="PIRSR000239-1"/>
    </source>
</evidence>
<reference evidence="8" key="1">
    <citation type="submission" date="2021-12" db="EMBL/GenBank/DDBJ databases">
        <authorList>
            <person name="Martin H S."/>
        </authorList>
    </citation>
    <scope>NUCLEOTIDE SEQUENCE</scope>
</reference>
<sequence length="156" mass="17680">MMLLLGDVFPNFSANTTDGEIDFYEWLGQSWGILFSHPSDFTPVCTTELAKVINLQPEFQKRNVKTIGLSCDSVTSHKEWCKDIKSYGGCTDDDKFPYPLIEDKDRKIAMKLGMIDKDELDAVGMPLTARAVFIIDPNKKFRLSLLYPATTGRNFE</sequence>
<name>A0A8J9UA85_9NEOP</name>